<dbReference type="Gene3D" id="3.40.10.10">
    <property type="entry name" value="DNA Methylphosphotriester Repair Domain"/>
    <property type="match status" value="1"/>
</dbReference>
<dbReference type="SUPFAM" id="SSF57884">
    <property type="entry name" value="Ada DNA repair protein, N-terminal domain (N-Ada 10)"/>
    <property type="match status" value="1"/>
</dbReference>
<evidence type="ECO:0000259" key="2">
    <source>
        <dbReference type="PROSITE" id="PS01124"/>
    </source>
</evidence>
<accession>A0ABY6HQY1</accession>
<name>A0ABY6HQY1_9ARCH</name>
<keyword evidence="1" id="KW-0010">Activator</keyword>
<evidence type="ECO:0000313" key="3">
    <source>
        <dbReference type="EMBL" id="UYP45831.1"/>
    </source>
</evidence>
<dbReference type="Pfam" id="PF02805">
    <property type="entry name" value="Ada_Zn_binding"/>
    <property type="match status" value="1"/>
</dbReference>
<keyword evidence="4" id="KW-1185">Reference proteome</keyword>
<dbReference type="Gene3D" id="1.10.10.60">
    <property type="entry name" value="Homeodomain-like"/>
    <property type="match status" value="1"/>
</dbReference>
<evidence type="ECO:0000313" key="4">
    <source>
        <dbReference type="Proteomes" id="UP001208689"/>
    </source>
</evidence>
<dbReference type="Proteomes" id="UP001208689">
    <property type="component" value="Chromosome"/>
</dbReference>
<dbReference type="EMBL" id="CP104013">
    <property type="protein sequence ID" value="UYP45831.1"/>
    <property type="molecule type" value="Genomic_DNA"/>
</dbReference>
<dbReference type="InterPro" id="IPR004026">
    <property type="entry name" value="Ada_DNA_repair_Zn-bd"/>
</dbReference>
<dbReference type="InterPro" id="IPR018060">
    <property type="entry name" value="HTH_AraC"/>
</dbReference>
<feature type="domain" description="HTH araC/xylS-type" evidence="2">
    <location>
        <begin position="82"/>
        <end position="172"/>
    </location>
</feature>
<dbReference type="InterPro" id="IPR035451">
    <property type="entry name" value="Ada-like_dom_sf"/>
</dbReference>
<evidence type="ECO:0000256" key="1">
    <source>
        <dbReference type="ARBA" id="ARBA00023159"/>
    </source>
</evidence>
<dbReference type="PIRSF" id="PIRSF000408">
    <property type="entry name" value="Alkyltransferas_AdaA"/>
    <property type="match status" value="1"/>
</dbReference>
<gene>
    <name evidence="3" type="ORF">NEF87_002116</name>
</gene>
<reference evidence="3" key="1">
    <citation type="submission" date="2022-09" db="EMBL/GenBank/DDBJ databases">
        <title>Actin cytoskeleton and complex cell architecture in an #Asgard archaeon.</title>
        <authorList>
            <person name="Ponce Toledo R.I."/>
            <person name="Schleper C."/>
            <person name="Rodrigues Oliveira T."/>
            <person name="Wollweber F."/>
            <person name="Xu J."/>
            <person name="Rittmann S."/>
            <person name="Klingl A."/>
            <person name="Pilhofer M."/>
        </authorList>
    </citation>
    <scope>NUCLEOTIDE SEQUENCE</scope>
    <source>
        <strain evidence="3">B-35</strain>
    </source>
</reference>
<proteinExistence type="predicted"/>
<dbReference type="Pfam" id="PF12833">
    <property type="entry name" value="HTH_18"/>
    <property type="match status" value="1"/>
</dbReference>
<organism evidence="3 4">
    <name type="scientific">Candidatus Lokiarchaeum ossiferum</name>
    <dbReference type="NCBI Taxonomy" id="2951803"/>
    <lineage>
        <taxon>Archaea</taxon>
        <taxon>Promethearchaeati</taxon>
        <taxon>Promethearchaeota</taxon>
        <taxon>Promethearchaeia</taxon>
        <taxon>Promethearchaeales</taxon>
        <taxon>Promethearchaeaceae</taxon>
        <taxon>Candidatus Lokiarchaeum</taxon>
    </lineage>
</organism>
<sequence length="172" mass="20167">MNYSFDFMYDIIKNRNKDYDGVFFTCVKSTGIFCLPSCKAKTPFSKNVEFISTALEAKEKGYRPCRRCHPMNGPHFYPKWLEKIETYLANNLNRAVLDLELSNLVNLEISTVRRHFKNKHTLSLKEFHRNLRLEKARKLMQEGKTMKEIHPLVGYQSVKGLKLAYTKHLGIM</sequence>
<dbReference type="InterPro" id="IPR016220">
    <property type="entry name" value="Me-P-triester_DNA_alkyl-Trfase"/>
</dbReference>
<protein>
    <recommendedName>
        <fullName evidence="2">HTH araC/xylS-type domain-containing protein</fullName>
    </recommendedName>
</protein>
<dbReference type="PROSITE" id="PS01124">
    <property type="entry name" value="HTH_ARAC_FAMILY_2"/>
    <property type="match status" value="1"/>
</dbReference>